<proteinExistence type="predicted"/>
<organism evidence="2 3">
    <name type="scientific">Obba rivulosa</name>
    <dbReference type="NCBI Taxonomy" id="1052685"/>
    <lineage>
        <taxon>Eukaryota</taxon>
        <taxon>Fungi</taxon>
        <taxon>Dikarya</taxon>
        <taxon>Basidiomycota</taxon>
        <taxon>Agaricomycotina</taxon>
        <taxon>Agaricomycetes</taxon>
        <taxon>Polyporales</taxon>
        <taxon>Gelatoporiaceae</taxon>
        <taxon>Obba</taxon>
    </lineage>
</organism>
<gene>
    <name evidence="2" type="ORF">OBBRIDRAFT_594162</name>
</gene>
<protein>
    <submittedName>
        <fullName evidence="2">Uncharacterized protein</fullName>
    </submittedName>
</protein>
<feature type="transmembrane region" description="Helical" evidence="1">
    <location>
        <begin position="150"/>
        <end position="173"/>
    </location>
</feature>
<evidence type="ECO:0000313" key="2">
    <source>
        <dbReference type="EMBL" id="OCH90550.1"/>
    </source>
</evidence>
<keyword evidence="1" id="KW-1133">Transmembrane helix</keyword>
<dbReference type="EMBL" id="KV722402">
    <property type="protein sequence ID" value="OCH90550.1"/>
    <property type="molecule type" value="Genomic_DNA"/>
</dbReference>
<keyword evidence="3" id="KW-1185">Reference proteome</keyword>
<evidence type="ECO:0000313" key="3">
    <source>
        <dbReference type="Proteomes" id="UP000250043"/>
    </source>
</evidence>
<name>A0A8E2DJM0_9APHY</name>
<keyword evidence="1" id="KW-0472">Membrane</keyword>
<feature type="transmembrane region" description="Helical" evidence="1">
    <location>
        <begin position="119"/>
        <end position="144"/>
    </location>
</feature>
<feature type="transmembrane region" description="Helical" evidence="1">
    <location>
        <begin position="72"/>
        <end position="98"/>
    </location>
</feature>
<sequence>MRYFTTCTGPILDIFAPYRELEEATSETEIGLILSRVLTEWYVSGASLLTLSGIWVAIFGFVPASLFPFSQYFLAFGSTTAGFGIALNAIFLMLYGGASTARFQILARDRTGSYFIFRSLCRAPTFFTFLSSLTSFLFLLGLAWMVWPSMVLFCIFALAGVAATLYFLVYGFAAPWHSIRLLLGVIYGDLDAQESMAPDTELGMESGAANSGNVAMASVVEHTQP</sequence>
<reference evidence="2 3" key="1">
    <citation type="submission" date="2016-07" db="EMBL/GenBank/DDBJ databases">
        <title>Draft genome of the white-rot fungus Obba rivulosa 3A-2.</title>
        <authorList>
            <consortium name="DOE Joint Genome Institute"/>
            <person name="Miettinen O."/>
            <person name="Riley R."/>
            <person name="Acob R."/>
            <person name="Barry K."/>
            <person name="Cullen D."/>
            <person name="De Vries R."/>
            <person name="Hainaut M."/>
            <person name="Hatakka A."/>
            <person name="Henrissat B."/>
            <person name="Hilden K."/>
            <person name="Kuo R."/>
            <person name="Labutti K."/>
            <person name="Lipzen A."/>
            <person name="Makela M.R."/>
            <person name="Sandor L."/>
            <person name="Spatafora J.W."/>
            <person name="Grigoriev I.V."/>
            <person name="Hibbett D.S."/>
        </authorList>
    </citation>
    <scope>NUCLEOTIDE SEQUENCE [LARGE SCALE GENOMIC DNA]</scope>
    <source>
        <strain evidence="2 3">3A-2</strain>
    </source>
</reference>
<dbReference type="OrthoDB" id="2642524at2759"/>
<dbReference type="AlphaFoldDB" id="A0A8E2DJM0"/>
<feature type="transmembrane region" description="Helical" evidence="1">
    <location>
        <begin position="41"/>
        <end position="66"/>
    </location>
</feature>
<dbReference type="Proteomes" id="UP000250043">
    <property type="component" value="Unassembled WGS sequence"/>
</dbReference>
<accession>A0A8E2DJM0</accession>
<keyword evidence="1" id="KW-0812">Transmembrane</keyword>
<evidence type="ECO:0000256" key="1">
    <source>
        <dbReference type="SAM" id="Phobius"/>
    </source>
</evidence>